<feature type="transmembrane region" description="Helical" evidence="1">
    <location>
        <begin position="251"/>
        <end position="273"/>
    </location>
</feature>
<dbReference type="RefSeq" id="WP_011648489.1">
    <property type="nucleotide sequence ID" value="NZ_ARYI01000006.1"/>
</dbReference>
<dbReference type="AlphaFoldDB" id="A0A059FVN2"/>
<keyword evidence="1" id="KW-0812">Transmembrane</keyword>
<dbReference type="PATRIC" id="fig|1280951.3.peg.1665"/>
<gene>
    <name evidence="2" type="ORF">HHI_08248</name>
</gene>
<evidence type="ECO:0000256" key="1">
    <source>
        <dbReference type="SAM" id="Phobius"/>
    </source>
</evidence>
<sequence>MVDAPITTAPPRTAPASGWTGPAISWSAVFAGAFAALGLTIVLVILGSAFGFGAMSPFPGDGLSAMTIGAVTIIWLILTQIFASVAGGYIAGRVRLRWSIHRDEVFFRDTVHGFLTWAVASALMFAVAGVAVGGGSAAGAAVTAAAVTSEEGSPSPASMITDRLYRAPGANPEALATSRDEAERLVILAIGDETLVTEEDRAWLVEDVAERASLNVDLAEARVQMAFTDIAIAAEEAREEVDLARAASVTLAIATALAMMIGAFVACGAAVFGGRERDGLEDKLVTA</sequence>
<keyword evidence="3" id="KW-1185">Reference proteome</keyword>
<name>A0A059FVN2_9PROT</name>
<protein>
    <submittedName>
        <fullName evidence="2">Uncharacterized protein</fullName>
    </submittedName>
</protein>
<dbReference type="Proteomes" id="UP000025061">
    <property type="component" value="Unassembled WGS sequence"/>
</dbReference>
<feature type="transmembrane region" description="Helical" evidence="1">
    <location>
        <begin position="28"/>
        <end position="53"/>
    </location>
</feature>
<evidence type="ECO:0000313" key="3">
    <source>
        <dbReference type="Proteomes" id="UP000025061"/>
    </source>
</evidence>
<evidence type="ECO:0000313" key="2">
    <source>
        <dbReference type="EMBL" id="KCZ94770.1"/>
    </source>
</evidence>
<dbReference type="EMBL" id="ARYI01000006">
    <property type="protein sequence ID" value="KCZ94770.1"/>
    <property type="molecule type" value="Genomic_DNA"/>
</dbReference>
<keyword evidence="1" id="KW-1133">Transmembrane helix</keyword>
<dbReference type="OrthoDB" id="7032238at2"/>
<proteinExistence type="predicted"/>
<keyword evidence="1" id="KW-0472">Membrane</keyword>
<feature type="transmembrane region" description="Helical" evidence="1">
    <location>
        <begin position="111"/>
        <end position="132"/>
    </location>
</feature>
<reference evidence="2 3" key="1">
    <citation type="submission" date="2013-04" db="EMBL/GenBank/DDBJ databases">
        <title>Hyphomonas hirschiana VP5 Genome Sequencing.</title>
        <authorList>
            <person name="Lai Q."/>
            <person name="Shao Z."/>
        </authorList>
    </citation>
    <scope>NUCLEOTIDE SEQUENCE [LARGE SCALE GENOMIC DNA]</scope>
    <source>
        <strain evidence="2 3">VP5</strain>
    </source>
</reference>
<feature type="transmembrane region" description="Helical" evidence="1">
    <location>
        <begin position="65"/>
        <end position="90"/>
    </location>
</feature>
<accession>A0A059FVN2</accession>
<organism evidence="2 3">
    <name type="scientific">Hyphomonas hirschiana VP5</name>
    <dbReference type="NCBI Taxonomy" id="1280951"/>
    <lineage>
        <taxon>Bacteria</taxon>
        <taxon>Pseudomonadati</taxon>
        <taxon>Pseudomonadota</taxon>
        <taxon>Alphaproteobacteria</taxon>
        <taxon>Hyphomonadales</taxon>
        <taxon>Hyphomonadaceae</taxon>
        <taxon>Hyphomonas</taxon>
    </lineage>
</organism>
<comment type="caution">
    <text evidence="2">The sequence shown here is derived from an EMBL/GenBank/DDBJ whole genome shotgun (WGS) entry which is preliminary data.</text>
</comment>